<dbReference type="PANTHER" id="PTHR43741">
    <property type="entry name" value="FMN-DEPENDENT NADH-AZOREDUCTASE 1"/>
    <property type="match status" value="1"/>
</dbReference>
<evidence type="ECO:0000259" key="1">
    <source>
        <dbReference type="Pfam" id="PF03358"/>
    </source>
</evidence>
<dbReference type="InterPro" id="IPR029039">
    <property type="entry name" value="Flavoprotein-like_sf"/>
</dbReference>
<dbReference type="EMBL" id="FMWK01000018">
    <property type="protein sequence ID" value="SCZ81083.1"/>
    <property type="molecule type" value="Genomic_DNA"/>
</dbReference>
<dbReference type="GO" id="GO:0016491">
    <property type="term" value="F:oxidoreductase activity"/>
    <property type="evidence" value="ECO:0007669"/>
    <property type="project" value="InterPro"/>
</dbReference>
<dbReference type="Proteomes" id="UP000199428">
    <property type="component" value="Unassembled WGS sequence"/>
</dbReference>
<name>A0A1G5S431_PSEXY</name>
<protein>
    <submittedName>
        <fullName evidence="2">Multimeric flavodoxin WrbA</fullName>
    </submittedName>
</protein>
<proteinExistence type="predicted"/>
<sequence>MKTVIIHGQSHKGSTYNIARQLAEKIDGEIKEFFLPKDFGEFCLGCTNCFVKGKEYCPHFEKLQLITEELLSADVIILASPVYGYHVTGAMKAFLDHHCYMWMAHRPEEGMFKKQAVCVATAAGAGAKSTIKDMKDSLYFWGVPRIYKCGMAVAATDWEGISPKKKAQIEKTASKIAEKIARSNGKVKPGLKLRVTFGIMRLVQIHGWNPLDMDYWKEKGWTAKKRPWK</sequence>
<dbReference type="InterPro" id="IPR050104">
    <property type="entry name" value="FMN-dep_NADH:Q_OxRdtase_AzoR1"/>
</dbReference>
<dbReference type="RefSeq" id="WP_090163949.1">
    <property type="nucleotide sequence ID" value="NZ_FMWK01000018.1"/>
</dbReference>
<organism evidence="2 3">
    <name type="scientific">Pseudobutyrivibrio xylanivorans</name>
    <dbReference type="NCBI Taxonomy" id="185007"/>
    <lineage>
        <taxon>Bacteria</taxon>
        <taxon>Bacillati</taxon>
        <taxon>Bacillota</taxon>
        <taxon>Clostridia</taxon>
        <taxon>Lachnospirales</taxon>
        <taxon>Lachnospiraceae</taxon>
        <taxon>Pseudobutyrivibrio</taxon>
    </lineage>
</organism>
<gene>
    <name evidence="2" type="ORF">SAMN02910350_02626</name>
</gene>
<dbReference type="InterPro" id="IPR005025">
    <property type="entry name" value="FMN_Rdtase-like_dom"/>
</dbReference>
<dbReference type="Pfam" id="PF03358">
    <property type="entry name" value="FMN_red"/>
    <property type="match status" value="1"/>
</dbReference>
<dbReference type="PANTHER" id="PTHR43741:SF4">
    <property type="entry name" value="FMN-DEPENDENT NADH:QUINONE OXIDOREDUCTASE"/>
    <property type="match status" value="1"/>
</dbReference>
<evidence type="ECO:0000313" key="3">
    <source>
        <dbReference type="Proteomes" id="UP000199428"/>
    </source>
</evidence>
<dbReference type="SUPFAM" id="SSF52218">
    <property type="entry name" value="Flavoproteins"/>
    <property type="match status" value="1"/>
</dbReference>
<accession>A0A1G5S431</accession>
<dbReference type="Gene3D" id="3.40.50.360">
    <property type="match status" value="1"/>
</dbReference>
<reference evidence="2 3" key="1">
    <citation type="submission" date="2016-10" db="EMBL/GenBank/DDBJ databases">
        <authorList>
            <person name="de Groot N.N."/>
        </authorList>
    </citation>
    <scope>NUCLEOTIDE SEQUENCE [LARGE SCALE GENOMIC DNA]</scope>
    <source>
        <strain evidence="2 3">DSM 10317</strain>
    </source>
</reference>
<feature type="domain" description="NADPH-dependent FMN reductase-like" evidence="1">
    <location>
        <begin position="1"/>
        <end position="145"/>
    </location>
</feature>
<evidence type="ECO:0000313" key="2">
    <source>
        <dbReference type="EMBL" id="SCZ81083.1"/>
    </source>
</evidence>
<dbReference type="AlphaFoldDB" id="A0A1G5S431"/>